<name>A0ABT2HYT4_9MICO</name>
<dbReference type="SUPFAM" id="SSF53807">
    <property type="entry name" value="Helical backbone' metal receptor"/>
    <property type="match status" value="1"/>
</dbReference>
<dbReference type="NCBIfam" id="TIGR03772">
    <property type="entry name" value="anch_rpt_subst"/>
    <property type="match status" value="1"/>
</dbReference>
<proteinExistence type="inferred from homology"/>
<evidence type="ECO:0000256" key="2">
    <source>
        <dbReference type="ARBA" id="ARBA00022448"/>
    </source>
</evidence>
<comment type="caution">
    <text evidence="6">The sequence shown here is derived from an EMBL/GenBank/DDBJ whole genome shotgun (WGS) entry which is preliminary data.</text>
</comment>
<evidence type="ECO:0000313" key="6">
    <source>
        <dbReference type="EMBL" id="MCT2043321.1"/>
    </source>
</evidence>
<dbReference type="PANTHER" id="PTHR42953:SF1">
    <property type="entry name" value="METAL-BINDING PROTEIN HI_0362-RELATED"/>
    <property type="match status" value="1"/>
</dbReference>
<dbReference type="Gene3D" id="3.40.50.1980">
    <property type="entry name" value="Nitrogenase molybdenum iron protein domain"/>
    <property type="match status" value="3"/>
</dbReference>
<gene>
    <name evidence="6" type="ORF">M3D15_08260</name>
</gene>
<dbReference type="InterPro" id="IPR022434">
    <property type="entry name" value="ABC_LPXTG_lipo_actinobac"/>
</dbReference>
<evidence type="ECO:0000313" key="7">
    <source>
        <dbReference type="Proteomes" id="UP001525379"/>
    </source>
</evidence>
<dbReference type="InterPro" id="IPR050492">
    <property type="entry name" value="Bact_metal-bind_prot9"/>
</dbReference>
<keyword evidence="7" id="KW-1185">Reference proteome</keyword>
<reference evidence="6 7" key="1">
    <citation type="submission" date="2022-04" db="EMBL/GenBank/DDBJ databases">
        <title>Human microbiome associated bacterial genomes.</title>
        <authorList>
            <person name="Sandstrom S."/>
            <person name="Salamzade R."/>
            <person name="Kalan L.R."/>
        </authorList>
    </citation>
    <scope>NUCLEOTIDE SEQUENCE [LARGE SCALE GENOMIC DNA]</scope>
    <source>
        <strain evidence="7">p3-SID1799</strain>
    </source>
</reference>
<dbReference type="PRINTS" id="PR00691">
    <property type="entry name" value="ADHESINB"/>
</dbReference>
<dbReference type="NCBIfam" id="TIGR03769">
    <property type="entry name" value="P_ac_wall_RPT"/>
    <property type="match status" value="1"/>
</dbReference>
<dbReference type="InterPro" id="IPR006127">
    <property type="entry name" value="ZnuA-like"/>
</dbReference>
<comment type="subcellular location">
    <subcellularLocation>
        <location evidence="1">Cell envelope</location>
    </subcellularLocation>
</comment>
<dbReference type="PANTHER" id="PTHR42953">
    <property type="entry name" value="HIGH-AFFINITY ZINC UPTAKE SYSTEM PROTEIN ZNUA-RELATED"/>
    <property type="match status" value="1"/>
</dbReference>
<dbReference type="EMBL" id="JALXSQ010000036">
    <property type="protein sequence ID" value="MCT2043321.1"/>
    <property type="molecule type" value="Genomic_DNA"/>
</dbReference>
<dbReference type="PRINTS" id="PR00690">
    <property type="entry name" value="ADHESNFAMILY"/>
</dbReference>
<dbReference type="NCBIfam" id="NF038134">
    <property type="entry name" value="choice_anch_M"/>
    <property type="match status" value="1"/>
</dbReference>
<dbReference type="InterPro" id="IPR022435">
    <property type="entry name" value="Surface-anchored_actinobac"/>
</dbReference>
<organism evidence="6 7">
    <name type="scientific">Pseudoclavibacter albus</name>
    <dbReference type="NCBI Taxonomy" id="272241"/>
    <lineage>
        <taxon>Bacteria</taxon>
        <taxon>Bacillati</taxon>
        <taxon>Actinomycetota</taxon>
        <taxon>Actinomycetes</taxon>
        <taxon>Micrococcales</taxon>
        <taxon>Microbacteriaceae</taxon>
        <taxon>Pseudoclavibacter</taxon>
    </lineage>
</organism>
<dbReference type="InterPro" id="IPR006129">
    <property type="entry name" value="AdhesinB"/>
</dbReference>
<evidence type="ECO:0000256" key="1">
    <source>
        <dbReference type="ARBA" id="ARBA00004196"/>
    </source>
</evidence>
<dbReference type="Proteomes" id="UP001525379">
    <property type="component" value="Unassembled WGS sequence"/>
</dbReference>
<protein>
    <submittedName>
        <fullName evidence="6">Anchored repeat ABC transporter, substrate-binding protein</fullName>
    </submittedName>
</protein>
<keyword evidence="2 5" id="KW-0813">Transport</keyword>
<keyword evidence="3" id="KW-0479">Metal-binding</keyword>
<dbReference type="Pfam" id="PF01297">
    <property type="entry name" value="ZnuA"/>
    <property type="match status" value="2"/>
</dbReference>
<evidence type="ECO:0000256" key="4">
    <source>
        <dbReference type="ARBA" id="ARBA00022729"/>
    </source>
</evidence>
<accession>A0ABT2HYT4</accession>
<keyword evidence="4" id="KW-0732">Signal</keyword>
<dbReference type="RefSeq" id="WP_260104523.1">
    <property type="nucleotide sequence ID" value="NZ_JALXSQ010000036.1"/>
</dbReference>
<sequence>MDDGRIHVVTTTGIIRDLVEHVGGAHVEAHSLVPDGADPHSYEPTLRDIREVVYADAAFSNYAFLEQHSIITALDANLHEGVPNVALAEESASHGAELIQLVENAKLNTIWLGMRIHGDGTPYGASRSSEAHLVTHGVTGPGKAFAYLTGTFGEAKIALNSSDGFDASTGYQDDTATLPIGAHTHLSWVFTEPGIYTIDIAADVQPTRTDRPISVGEAELTFAVGVDPSTAGRPDAVVLKAGHADVTADLDAHAVTVRHDASGMGERQESYSAEDVIIEVPSRALSEVPADPRFRFLGEPGTQVYQLAQAVLGAHIHGEIDPHLWHDVANTMAYVQVIRDTLIGVDPSHASEYTANADAYLGELEALDAEVQAAVDTIPPERRHLVTTHDSFAYFAKAYGMDVAGFVTPNPAVEVSLADRRRLQQTIEQLEVPAVFLEPNIASRSKTLAEVAEQAGIAVCPIYSDAFDHTVTNYVDLMRFNATSLRDCLAGS</sequence>
<dbReference type="InterPro" id="IPR006128">
    <property type="entry name" value="Lipoprotein_PsaA-like"/>
</dbReference>
<comment type="similarity">
    <text evidence="5">Belongs to the bacterial solute-binding protein 9 family.</text>
</comment>
<evidence type="ECO:0000256" key="3">
    <source>
        <dbReference type="ARBA" id="ARBA00022723"/>
    </source>
</evidence>
<evidence type="ECO:0000256" key="5">
    <source>
        <dbReference type="RuleBase" id="RU003512"/>
    </source>
</evidence>